<proteinExistence type="predicted"/>
<keyword evidence="2" id="KW-1185">Reference proteome</keyword>
<evidence type="ECO:0000313" key="2">
    <source>
        <dbReference type="Proteomes" id="UP000607653"/>
    </source>
</evidence>
<dbReference type="EMBL" id="DUZY01000006">
    <property type="protein sequence ID" value="DAD43487.1"/>
    <property type="molecule type" value="Genomic_DNA"/>
</dbReference>
<sequence>MYSIKNPTYDQLKPNKMVIQLEDSQVQIIAESGS</sequence>
<protein>
    <submittedName>
        <fullName evidence="1">Uncharacterized protein</fullName>
    </submittedName>
</protein>
<name>A0A822ZF27_NELNU</name>
<organism evidence="1 2">
    <name type="scientific">Nelumbo nucifera</name>
    <name type="common">Sacred lotus</name>
    <dbReference type="NCBI Taxonomy" id="4432"/>
    <lineage>
        <taxon>Eukaryota</taxon>
        <taxon>Viridiplantae</taxon>
        <taxon>Streptophyta</taxon>
        <taxon>Embryophyta</taxon>
        <taxon>Tracheophyta</taxon>
        <taxon>Spermatophyta</taxon>
        <taxon>Magnoliopsida</taxon>
        <taxon>Proteales</taxon>
        <taxon>Nelumbonaceae</taxon>
        <taxon>Nelumbo</taxon>
    </lineage>
</organism>
<comment type="caution">
    <text evidence="1">The sequence shown here is derived from an EMBL/GenBank/DDBJ whole genome shotgun (WGS) entry which is preliminary data.</text>
</comment>
<dbReference type="AlphaFoldDB" id="A0A822ZF27"/>
<gene>
    <name evidence="1" type="ORF">HUJ06_001717</name>
</gene>
<accession>A0A822ZF27</accession>
<evidence type="ECO:0000313" key="1">
    <source>
        <dbReference type="EMBL" id="DAD43487.1"/>
    </source>
</evidence>
<reference evidence="1 2" key="1">
    <citation type="journal article" date="2020" name="Mol. Biol. Evol.">
        <title>Distinct Expression and Methylation Patterns for Genes with Different Fates following a Single Whole-Genome Duplication in Flowering Plants.</title>
        <authorList>
            <person name="Shi T."/>
            <person name="Rahmani R.S."/>
            <person name="Gugger P.F."/>
            <person name="Wang M."/>
            <person name="Li H."/>
            <person name="Zhang Y."/>
            <person name="Li Z."/>
            <person name="Wang Q."/>
            <person name="Van de Peer Y."/>
            <person name="Marchal K."/>
            <person name="Chen J."/>
        </authorList>
    </citation>
    <scope>NUCLEOTIDE SEQUENCE [LARGE SCALE GENOMIC DNA]</scope>
    <source>
        <tissue evidence="1">Leaf</tissue>
    </source>
</reference>
<dbReference type="Proteomes" id="UP000607653">
    <property type="component" value="Unassembled WGS sequence"/>
</dbReference>